<protein>
    <submittedName>
        <fullName evidence="2">Uncharacterized protein</fullName>
    </submittedName>
</protein>
<keyword evidence="3" id="KW-1185">Reference proteome</keyword>
<evidence type="ECO:0000313" key="3">
    <source>
        <dbReference type="Proteomes" id="UP001266305"/>
    </source>
</evidence>
<organism evidence="2 3">
    <name type="scientific">Saguinus oedipus</name>
    <name type="common">Cotton-top tamarin</name>
    <name type="synonym">Oedipomidas oedipus</name>
    <dbReference type="NCBI Taxonomy" id="9490"/>
    <lineage>
        <taxon>Eukaryota</taxon>
        <taxon>Metazoa</taxon>
        <taxon>Chordata</taxon>
        <taxon>Craniata</taxon>
        <taxon>Vertebrata</taxon>
        <taxon>Euteleostomi</taxon>
        <taxon>Mammalia</taxon>
        <taxon>Eutheria</taxon>
        <taxon>Euarchontoglires</taxon>
        <taxon>Primates</taxon>
        <taxon>Haplorrhini</taxon>
        <taxon>Platyrrhini</taxon>
        <taxon>Cebidae</taxon>
        <taxon>Callitrichinae</taxon>
        <taxon>Saguinus</taxon>
    </lineage>
</organism>
<dbReference type="Proteomes" id="UP001266305">
    <property type="component" value="Unassembled WGS sequence"/>
</dbReference>
<accession>A0ABQ9VHJ6</accession>
<name>A0ABQ9VHJ6_SAGOE</name>
<reference evidence="2 3" key="1">
    <citation type="submission" date="2023-05" db="EMBL/GenBank/DDBJ databases">
        <title>B98-5 Cell Line De Novo Hybrid Assembly: An Optical Mapping Approach.</title>
        <authorList>
            <person name="Kananen K."/>
            <person name="Auerbach J.A."/>
            <person name="Kautto E."/>
            <person name="Blachly J.S."/>
        </authorList>
    </citation>
    <scope>NUCLEOTIDE SEQUENCE [LARGE SCALE GENOMIC DNA]</scope>
    <source>
        <strain evidence="2">B95-8</strain>
        <tissue evidence="2">Cell line</tissue>
    </source>
</reference>
<gene>
    <name evidence="2" type="ORF">P7K49_013735</name>
</gene>
<feature type="region of interest" description="Disordered" evidence="1">
    <location>
        <begin position="321"/>
        <end position="340"/>
    </location>
</feature>
<evidence type="ECO:0000256" key="1">
    <source>
        <dbReference type="SAM" id="MobiDB-lite"/>
    </source>
</evidence>
<dbReference type="EMBL" id="JASSZA010000006">
    <property type="protein sequence ID" value="KAK2108570.1"/>
    <property type="molecule type" value="Genomic_DNA"/>
</dbReference>
<dbReference type="PANTHER" id="PTHR14248">
    <property type="entry name" value="CYCLIN Y, ISOFORM A"/>
    <property type="match status" value="1"/>
</dbReference>
<sequence length="340" mass="38198">MVMFLIHINSNDLALESNPSDHPRASTIFLSKSQTDASKEEAASLKCVIVPGFLQLEARLLLTVGSYCKDLEAKPAFNLGDLKFVEVGICNRCLPDLIIGTTRAAFYNPFLKHLWESLHWVSHRAAHDTTLRQFMEFNSISAITREKVPEEYFKHDPEHKFIYRFVRTLFSAAQLTAECAIVTLHLRDKPPEGVKGGNPEDTTVIYSPNDLRLSCCFAQQPLGGSRDQQFFKLVPRKELAYHILTTEVRRLVNKKEPVIVVAVEVAFGEVNHVTNDVNQTAVVILLVAILAKDVTANNFETNYELYSCTNGTLKNEARVSSTSTSEALTFNPHPNPRNHK</sequence>
<proteinExistence type="predicted"/>
<evidence type="ECO:0000313" key="2">
    <source>
        <dbReference type="EMBL" id="KAK2108570.1"/>
    </source>
</evidence>
<comment type="caution">
    <text evidence="2">The sequence shown here is derived from an EMBL/GenBank/DDBJ whole genome shotgun (WGS) entry which is preliminary data.</text>
</comment>